<dbReference type="PANTHER" id="PTHR15680">
    <property type="entry name" value="RIBOSOMAL PROTEIN L19"/>
    <property type="match status" value="1"/>
</dbReference>
<protein>
    <recommendedName>
        <fullName evidence="4 5">Large ribosomal subunit protein bL19</fullName>
    </recommendedName>
</protein>
<dbReference type="InterPro" id="IPR038657">
    <property type="entry name" value="Ribosomal_bL19_sf"/>
</dbReference>
<proteinExistence type="inferred from homology"/>
<name>A0ABU5L6T4_9RICK</name>
<accession>A0ABU5L6T4</accession>
<keyword evidence="2 5" id="KW-0689">Ribosomal protein</keyword>
<sequence length="114" mass="13300">MNLLDKYVQKNMTDRPIPDFRSGDTLMVHVKILEGASERVQRFEGVCIARRNRGIGSSFLVRKISYGIGVERKFMLYSPRVISIEVLRKGRVRRAKPYYLRDLRGKAARIKERT</sequence>
<dbReference type="RefSeq" id="WP_322497341.1">
    <property type="nucleotide sequence ID" value="NZ_JARGYT010000006.1"/>
</dbReference>
<keyword evidence="8" id="KW-1185">Reference proteome</keyword>
<comment type="similarity">
    <text evidence="1 5 6">Belongs to the bacterial ribosomal protein bL19 family.</text>
</comment>
<dbReference type="PRINTS" id="PR00061">
    <property type="entry name" value="RIBOSOMALL19"/>
</dbReference>
<gene>
    <name evidence="5" type="primary">rplS</name>
    <name evidence="7" type="ORF">Cyrtocomes_00192</name>
</gene>
<organism evidence="7 8">
    <name type="scientific">Candidatus Cyrtobacter comes</name>
    <dbReference type="NCBI Taxonomy" id="675776"/>
    <lineage>
        <taxon>Bacteria</taxon>
        <taxon>Pseudomonadati</taxon>
        <taxon>Pseudomonadota</taxon>
        <taxon>Alphaproteobacteria</taxon>
        <taxon>Rickettsiales</taxon>
        <taxon>Candidatus Midichloriaceae</taxon>
        <taxon>Candidatus Cyrtobacter</taxon>
    </lineage>
</organism>
<evidence type="ECO:0000256" key="1">
    <source>
        <dbReference type="ARBA" id="ARBA00005781"/>
    </source>
</evidence>
<dbReference type="SUPFAM" id="SSF50104">
    <property type="entry name" value="Translation proteins SH3-like domain"/>
    <property type="match status" value="1"/>
</dbReference>
<comment type="function">
    <text evidence="5 6">This protein is located at the 30S-50S ribosomal subunit interface and may play a role in the structure and function of the aminoacyl-tRNA binding site.</text>
</comment>
<dbReference type="InterPro" id="IPR008991">
    <property type="entry name" value="Translation_prot_SH3-like_sf"/>
</dbReference>
<dbReference type="NCBIfam" id="TIGR01024">
    <property type="entry name" value="rplS_bact"/>
    <property type="match status" value="1"/>
</dbReference>
<evidence type="ECO:0000256" key="3">
    <source>
        <dbReference type="ARBA" id="ARBA00023274"/>
    </source>
</evidence>
<evidence type="ECO:0000256" key="2">
    <source>
        <dbReference type="ARBA" id="ARBA00022980"/>
    </source>
</evidence>
<evidence type="ECO:0000313" key="8">
    <source>
        <dbReference type="Proteomes" id="UP001293791"/>
    </source>
</evidence>
<dbReference type="InterPro" id="IPR001857">
    <property type="entry name" value="Ribosomal_bL19"/>
</dbReference>
<keyword evidence="3 5" id="KW-0687">Ribonucleoprotein</keyword>
<dbReference type="Pfam" id="PF01245">
    <property type="entry name" value="Ribosomal_L19"/>
    <property type="match status" value="1"/>
</dbReference>
<reference evidence="7 8" key="1">
    <citation type="submission" date="2023-02" db="EMBL/GenBank/DDBJ databases">
        <title>Host association and intracellularity evolved multiple times independently in the Rickettsiales.</title>
        <authorList>
            <person name="Castelli M."/>
            <person name="Nardi T."/>
            <person name="Gammuto L."/>
            <person name="Bellinzona G."/>
            <person name="Sabaneyeva E."/>
            <person name="Potekhin A."/>
            <person name="Serra V."/>
            <person name="Petroni G."/>
            <person name="Sassera D."/>
        </authorList>
    </citation>
    <scope>NUCLEOTIDE SEQUENCE [LARGE SCALE GENOMIC DNA]</scope>
    <source>
        <strain evidence="7 8">BOD18</strain>
    </source>
</reference>
<evidence type="ECO:0000313" key="7">
    <source>
        <dbReference type="EMBL" id="MDZ5761834.1"/>
    </source>
</evidence>
<evidence type="ECO:0000256" key="5">
    <source>
        <dbReference type="HAMAP-Rule" id="MF_00402"/>
    </source>
</evidence>
<dbReference type="EMBL" id="JARGYT010000006">
    <property type="protein sequence ID" value="MDZ5761834.1"/>
    <property type="molecule type" value="Genomic_DNA"/>
</dbReference>
<dbReference type="Gene3D" id="2.30.30.790">
    <property type="match status" value="1"/>
</dbReference>
<dbReference type="PANTHER" id="PTHR15680:SF9">
    <property type="entry name" value="LARGE RIBOSOMAL SUBUNIT PROTEIN BL19M"/>
    <property type="match status" value="1"/>
</dbReference>
<comment type="caution">
    <text evidence="7">The sequence shown here is derived from an EMBL/GenBank/DDBJ whole genome shotgun (WGS) entry which is preliminary data.</text>
</comment>
<evidence type="ECO:0000256" key="6">
    <source>
        <dbReference type="RuleBase" id="RU000559"/>
    </source>
</evidence>
<dbReference type="HAMAP" id="MF_00402">
    <property type="entry name" value="Ribosomal_bL19"/>
    <property type="match status" value="1"/>
</dbReference>
<dbReference type="GO" id="GO:0005840">
    <property type="term" value="C:ribosome"/>
    <property type="evidence" value="ECO:0007669"/>
    <property type="project" value="UniProtKB-KW"/>
</dbReference>
<dbReference type="Proteomes" id="UP001293791">
    <property type="component" value="Unassembled WGS sequence"/>
</dbReference>
<evidence type="ECO:0000256" key="4">
    <source>
        <dbReference type="ARBA" id="ARBA00035171"/>
    </source>
</evidence>
<dbReference type="PIRSF" id="PIRSF002191">
    <property type="entry name" value="Ribosomal_L19"/>
    <property type="match status" value="1"/>
</dbReference>